<dbReference type="AlphaFoldDB" id="A0A917B0E5"/>
<name>A0A917B0E5_9MICO</name>
<dbReference type="GO" id="GO:0016491">
    <property type="term" value="F:oxidoreductase activity"/>
    <property type="evidence" value="ECO:0007669"/>
    <property type="project" value="UniProtKB-KW"/>
</dbReference>
<dbReference type="SUPFAM" id="SSF51905">
    <property type="entry name" value="FAD/NAD(P)-binding domain"/>
    <property type="match status" value="1"/>
</dbReference>
<protein>
    <recommendedName>
        <fullName evidence="2">FAD-binding domain-containing protein</fullName>
    </recommendedName>
</protein>
<gene>
    <name evidence="3" type="ORF">GCM10011399_06020</name>
</gene>
<dbReference type="PANTHER" id="PTHR43476">
    <property type="entry name" value="3-(3-HYDROXY-PHENYL)PROPIONATE/3-HYDROXYCINNAMIC ACID HYDROXYLASE"/>
    <property type="match status" value="1"/>
</dbReference>
<reference evidence="3 4" key="1">
    <citation type="journal article" date="2014" name="Int. J. Syst. Evol. Microbiol.">
        <title>Complete genome sequence of Corynebacterium casei LMG S-19264T (=DSM 44701T), isolated from a smear-ripened cheese.</title>
        <authorList>
            <consortium name="US DOE Joint Genome Institute (JGI-PGF)"/>
            <person name="Walter F."/>
            <person name="Albersmeier A."/>
            <person name="Kalinowski J."/>
            <person name="Ruckert C."/>
        </authorList>
    </citation>
    <scope>NUCLEOTIDE SEQUENCE [LARGE SCALE GENOMIC DNA]</scope>
    <source>
        <strain evidence="3 4">CGMCC 1.12976</strain>
    </source>
</reference>
<organism evidence="3 4">
    <name type="scientific">Subtercola lobariae</name>
    <dbReference type="NCBI Taxonomy" id="1588641"/>
    <lineage>
        <taxon>Bacteria</taxon>
        <taxon>Bacillati</taxon>
        <taxon>Actinomycetota</taxon>
        <taxon>Actinomycetes</taxon>
        <taxon>Micrococcales</taxon>
        <taxon>Microbacteriaceae</taxon>
        <taxon>Subtercola</taxon>
    </lineage>
</organism>
<dbReference type="PANTHER" id="PTHR43476:SF5">
    <property type="entry name" value="FAD-DEPENDENT MONOOXYGENASE"/>
    <property type="match status" value="1"/>
</dbReference>
<sequence length="364" mass="39779">MTTNASTEPTVITTRVCIAGGGPAGVMLGLLLARAGIDVVVLEKHTDFFRDFRGDTVHPSTLNVIDQLGLREAFDQVAHTPLPRLDVVLNEVRLHAIDFKTLPEPNQAITLMPQWDLLNLLAAEGARSPHFDLRMRADVTDVVRRNGRVVGVTARTESGLLQVDAELTVAADGRDSTVRKALGLPERTFGVPVDVTWFRLDKPENLPDTLGYISDTSFLVTIPRPDYLQCALLIPKGSFESLRESGLDTFRERVLRASPRLKSVINGLDDWQQIKLLTVQINRLKTWAVPGALCIGDAAHAMSPIFGVGINYAVQDAVPPPICSFPFCGVRLRPRLSTPRQGRCSGGANARRRRCSSSSAQCTA</sequence>
<dbReference type="InterPro" id="IPR050631">
    <property type="entry name" value="PheA/TfdB_FAD_monoxygenase"/>
</dbReference>
<dbReference type="InterPro" id="IPR002938">
    <property type="entry name" value="FAD-bd"/>
</dbReference>
<dbReference type="GO" id="GO:0071949">
    <property type="term" value="F:FAD binding"/>
    <property type="evidence" value="ECO:0007669"/>
    <property type="project" value="InterPro"/>
</dbReference>
<accession>A0A917B0E5</accession>
<dbReference type="RefSeq" id="WP_229715050.1">
    <property type="nucleotide sequence ID" value="NZ_BMGP01000001.1"/>
</dbReference>
<evidence type="ECO:0000313" key="3">
    <source>
        <dbReference type="EMBL" id="GGF14917.1"/>
    </source>
</evidence>
<evidence type="ECO:0000259" key="2">
    <source>
        <dbReference type="Pfam" id="PF01494"/>
    </source>
</evidence>
<evidence type="ECO:0000313" key="4">
    <source>
        <dbReference type="Proteomes" id="UP000598775"/>
    </source>
</evidence>
<dbReference type="Proteomes" id="UP000598775">
    <property type="component" value="Unassembled WGS sequence"/>
</dbReference>
<feature type="domain" description="FAD-binding" evidence="2">
    <location>
        <begin position="14"/>
        <end position="318"/>
    </location>
</feature>
<comment type="caution">
    <text evidence="3">The sequence shown here is derived from an EMBL/GenBank/DDBJ whole genome shotgun (WGS) entry which is preliminary data.</text>
</comment>
<keyword evidence="4" id="KW-1185">Reference proteome</keyword>
<evidence type="ECO:0000256" key="1">
    <source>
        <dbReference type="ARBA" id="ARBA00023002"/>
    </source>
</evidence>
<dbReference type="Gene3D" id="3.50.50.60">
    <property type="entry name" value="FAD/NAD(P)-binding domain"/>
    <property type="match status" value="1"/>
</dbReference>
<dbReference type="EMBL" id="BMGP01000001">
    <property type="protein sequence ID" value="GGF14917.1"/>
    <property type="molecule type" value="Genomic_DNA"/>
</dbReference>
<keyword evidence="1" id="KW-0560">Oxidoreductase</keyword>
<dbReference type="PRINTS" id="PR00420">
    <property type="entry name" value="RNGMNOXGNASE"/>
</dbReference>
<dbReference type="InterPro" id="IPR036188">
    <property type="entry name" value="FAD/NAD-bd_sf"/>
</dbReference>
<proteinExistence type="predicted"/>
<dbReference type="Pfam" id="PF01494">
    <property type="entry name" value="FAD_binding_3"/>
    <property type="match status" value="1"/>
</dbReference>